<proteinExistence type="predicted"/>
<accession>A0A2N3N549</accession>
<evidence type="ECO:0000256" key="1">
    <source>
        <dbReference type="SAM" id="MobiDB-lite"/>
    </source>
</evidence>
<comment type="caution">
    <text evidence="2">The sequence shown here is derived from an EMBL/GenBank/DDBJ whole genome shotgun (WGS) entry which is preliminary data.</text>
</comment>
<dbReference type="Proteomes" id="UP000233524">
    <property type="component" value="Unassembled WGS sequence"/>
</dbReference>
<feature type="compositionally biased region" description="Low complexity" evidence="1">
    <location>
        <begin position="538"/>
        <end position="552"/>
    </location>
</feature>
<feature type="region of interest" description="Disordered" evidence="1">
    <location>
        <begin position="410"/>
        <end position="441"/>
    </location>
</feature>
<feature type="region of interest" description="Disordered" evidence="1">
    <location>
        <begin position="529"/>
        <end position="552"/>
    </location>
</feature>
<gene>
    <name evidence="2" type="ORF">jhhlp_006150</name>
</gene>
<keyword evidence="3" id="KW-1185">Reference proteome</keyword>
<sequence length="580" mass="63514">MAFHQQTRQSVHRVVQPTSQDEDRPTSLAPQVQQAPNESQTWVLFSPGDNATASSYLDQSERSLRTAGRSRASDFGSFDSNIPSDVDLDSRSRSLGVPGTVNLDLAEDDAELDSLDSHLPDFRAVHNPYVEPSATNSQSIPVLPQHDGLGSFRIEQPPAGPDMQERLYAFERFNPHRVSRRDDAPEFPELIADPDTSHKMQRIESWRLEQSRLLLEHIQKETRSRRMSQSSVATRSQQSVQSSESESTQVQSEETLSGVNQGEHDNVDWHQGSTPEPETQSEGILSRVAKSLIKELIGIDDNLLSILFGESLPDEGETTPGTPGISVADNMLVQTNGQSWQLRVLETMAEELGFLINRLSHHPGAFSSYSRMQRMPLPYAGLPVIPETPATNISGQAGKDHDELSATIPEFQPTVPGQGPSTDAHSANPQSSAHDTFAGSQHPTTFTQEEWEQDLDIRIAFRYLRSRFSPRSSASPATVGTSHLATSSTQDIAAKAARVRQHHPLVGTRPRAVERRSFKVIAPSSPAAALRHASSCASQSTRRSGRRSSVSSRHYWDIGGSLGTGSVIASSGPMGSWGEV</sequence>
<evidence type="ECO:0000313" key="3">
    <source>
        <dbReference type="Proteomes" id="UP000233524"/>
    </source>
</evidence>
<reference evidence="2 3" key="1">
    <citation type="journal article" date="2017" name="G3 (Bethesda)">
        <title>First Draft Genome Sequence of the Pathogenic Fungus Lomentospora prolificans (Formerly Scedosporium prolificans).</title>
        <authorList>
            <person name="Luo R."/>
            <person name="Zimin A."/>
            <person name="Workman R."/>
            <person name="Fan Y."/>
            <person name="Pertea G."/>
            <person name="Grossman N."/>
            <person name="Wear M.P."/>
            <person name="Jia B."/>
            <person name="Miller H."/>
            <person name="Casadevall A."/>
            <person name="Timp W."/>
            <person name="Zhang S.X."/>
            <person name="Salzberg S.L."/>
        </authorList>
    </citation>
    <scope>NUCLEOTIDE SEQUENCE [LARGE SCALE GENOMIC DNA]</scope>
    <source>
        <strain evidence="2 3">JHH-5317</strain>
    </source>
</reference>
<feature type="compositionally biased region" description="Low complexity" evidence="1">
    <location>
        <begin position="236"/>
        <end position="255"/>
    </location>
</feature>
<dbReference type="VEuPathDB" id="FungiDB:jhhlp_006150"/>
<dbReference type="InParanoid" id="A0A2N3N549"/>
<feature type="compositionally biased region" description="Polar residues" evidence="1">
    <location>
        <begin position="28"/>
        <end position="58"/>
    </location>
</feature>
<evidence type="ECO:0000313" key="2">
    <source>
        <dbReference type="EMBL" id="PKS07546.1"/>
    </source>
</evidence>
<dbReference type="EMBL" id="NLAX01000701">
    <property type="protein sequence ID" value="PKS07546.1"/>
    <property type="molecule type" value="Genomic_DNA"/>
</dbReference>
<organism evidence="2 3">
    <name type="scientific">Lomentospora prolificans</name>
    <dbReference type="NCBI Taxonomy" id="41688"/>
    <lineage>
        <taxon>Eukaryota</taxon>
        <taxon>Fungi</taxon>
        <taxon>Dikarya</taxon>
        <taxon>Ascomycota</taxon>
        <taxon>Pezizomycotina</taxon>
        <taxon>Sordariomycetes</taxon>
        <taxon>Hypocreomycetidae</taxon>
        <taxon>Microascales</taxon>
        <taxon>Microascaceae</taxon>
        <taxon>Lomentospora</taxon>
    </lineage>
</organism>
<dbReference type="OrthoDB" id="5402147at2759"/>
<feature type="region of interest" description="Disordered" evidence="1">
    <location>
        <begin position="220"/>
        <end position="283"/>
    </location>
</feature>
<dbReference type="STRING" id="41688.A0A2N3N549"/>
<feature type="compositionally biased region" description="Polar residues" evidence="1">
    <location>
        <begin position="271"/>
        <end position="283"/>
    </location>
</feature>
<protein>
    <submittedName>
        <fullName evidence="2">Uncharacterized protein</fullName>
    </submittedName>
</protein>
<dbReference type="AlphaFoldDB" id="A0A2N3N549"/>
<feature type="compositionally biased region" description="Polar residues" evidence="1">
    <location>
        <begin position="419"/>
        <end position="441"/>
    </location>
</feature>
<feature type="region of interest" description="Disordered" evidence="1">
    <location>
        <begin position="1"/>
        <end position="59"/>
    </location>
</feature>
<name>A0A2N3N549_9PEZI</name>